<evidence type="ECO:0000256" key="1">
    <source>
        <dbReference type="SAM" id="MobiDB-lite"/>
    </source>
</evidence>
<feature type="domain" description="Beta-lactamase-related" evidence="2">
    <location>
        <begin position="9"/>
        <end position="344"/>
    </location>
</feature>
<evidence type="ECO:0000313" key="3">
    <source>
        <dbReference type="EMBL" id="MDP9651926.1"/>
    </source>
</evidence>
<reference evidence="3" key="1">
    <citation type="submission" date="2023-07" db="EMBL/GenBank/DDBJ databases">
        <title>Sorghum-associated microbial communities from plants grown in Nebraska, USA.</title>
        <authorList>
            <person name="Schachtman D."/>
        </authorList>
    </citation>
    <scope>NUCLEOTIDE SEQUENCE</scope>
    <source>
        <strain evidence="3">DS1061</strain>
    </source>
</reference>
<organism evidence="3 4">
    <name type="scientific">Paraburkholderia caledonica</name>
    <dbReference type="NCBI Taxonomy" id="134536"/>
    <lineage>
        <taxon>Bacteria</taxon>
        <taxon>Pseudomonadati</taxon>
        <taxon>Pseudomonadota</taxon>
        <taxon>Betaproteobacteria</taxon>
        <taxon>Burkholderiales</taxon>
        <taxon>Burkholderiaceae</taxon>
        <taxon>Paraburkholderia</taxon>
    </lineage>
</organism>
<dbReference type="InterPro" id="IPR012338">
    <property type="entry name" value="Beta-lactam/transpept-like"/>
</dbReference>
<sequence length="484" mass="53716">MRESAWADLDRFVENAMKCWGVPGLAVGVVHGDDVILLKGYGTRELGANAPVTCDTQFMICSLTKSITAAGLALLVDEQRLDWDTKVREILPEFQLRDANATEEITVSDLLTHRSGLPAHDRIWSPPGHRSRQQMVDALRYLEPSCRLRESFQYSNLSYLVAGMLAERLSGQSWEQFTTQRLLSPLGFTSFGFSTAELESAADRAFPHQWERGGVYRAKLWPMHATPAGGINASAADMARWVRFLLSRGRADGRQLVAQAAIDAMMTPHISAGDSEFAEIGKIRYGYGLTCEHYRGDVTVSHTGSQPGWGALMTMMPAHRIGVVVLTNRDPSPVRELIAYAVFDQLRSLAPLDWFEVFRARRQAALNKEEAEERAGTPMNRSDSPLEEPPENLIGEYEHPAYGRISIVRGASAMHWSWRGLRGVLVSRAQNSFQLKEGGEARYPSGIVISFDKNAEARIDAVRSPLEPAVADIIFQRRAAGGMQ</sequence>
<proteinExistence type="predicted"/>
<gene>
    <name evidence="3" type="ORF">J2793_007401</name>
</gene>
<dbReference type="RefSeq" id="WP_392396427.1">
    <property type="nucleotide sequence ID" value="NZ_JAURTK010000040.1"/>
</dbReference>
<comment type="caution">
    <text evidence="3">The sequence shown here is derived from an EMBL/GenBank/DDBJ whole genome shotgun (WGS) entry which is preliminary data.</text>
</comment>
<dbReference type="PANTHER" id="PTHR46825:SF15">
    <property type="entry name" value="BETA-LACTAMASE-RELATED DOMAIN-CONTAINING PROTEIN"/>
    <property type="match status" value="1"/>
</dbReference>
<feature type="region of interest" description="Disordered" evidence="1">
    <location>
        <begin position="367"/>
        <end position="388"/>
    </location>
</feature>
<accession>A0AB73IQG5</accession>
<dbReference type="EMBL" id="JAURTK010000040">
    <property type="protein sequence ID" value="MDP9651926.1"/>
    <property type="molecule type" value="Genomic_DNA"/>
</dbReference>
<name>A0AB73IQG5_9BURK</name>
<dbReference type="AlphaFoldDB" id="A0AB73IQG5"/>
<dbReference type="Pfam" id="PF00144">
    <property type="entry name" value="Beta-lactamase"/>
    <property type="match status" value="1"/>
</dbReference>
<dbReference type="InterPro" id="IPR001466">
    <property type="entry name" value="Beta-lactam-related"/>
</dbReference>
<protein>
    <submittedName>
        <fullName evidence="3">CubicO group peptidase (Beta-lactamase class C family)</fullName>
    </submittedName>
</protein>
<dbReference type="InterPro" id="IPR050491">
    <property type="entry name" value="AmpC-like"/>
</dbReference>
<evidence type="ECO:0000259" key="2">
    <source>
        <dbReference type="Pfam" id="PF00144"/>
    </source>
</evidence>
<dbReference type="PANTHER" id="PTHR46825">
    <property type="entry name" value="D-ALANYL-D-ALANINE-CARBOXYPEPTIDASE/ENDOPEPTIDASE AMPH"/>
    <property type="match status" value="1"/>
</dbReference>
<dbReference type="SUPFAM" id="SSF56601">
    <property type="entry name" value="beta-lactamase/transpeptidase-like"/>
    <property type="match status" value="1"/>
</dbReference>
<dbReference type="Proteomes" id="UP001229486">
    <property type="component" value="Unassembled WGS sequence"/>
</dbReference>
<dbReference type="Gene3D" id="3.40.710.10">
    <property type="entry name" value="DD-peptidase/beta-lactamase superfamily"/>
    <property type="match status" value="1"/>
</dbReference>
<evidence type="ECO:0000313" key="4">
    <source>
        <dbReference type="Proteomes" id="UP001229486"/>
    </source>
</evidence>